<evidence type="ECO:0000313" key="2">
    <source>
        <dbReference type="RefSeq" id="XP_055885207.1"/>
    </source>
</evidence>
<dbReference type="CDD" id="cd20237">
    <property type="entry name" value="PFM_LIN24-like"/>
    <property type="match status" value="1"/>
</dbReference>
<dbReference type="OMA" id="ECSEPTY"/>
<dbReference type="RefSeq" id="XP_055885207.1">
    <property type="nucleotide sequence ID" value="XM_056029232.1"/>
</dbReference>
<sequence>MSLQAVDLEQLVKDHAEKFLEKDQKKEADLISPRIDWSKMTISYGDTKYANEGMPSKPVTHVLFSTTFSNDTPITQTYTLKTERRTRSTCEVYFHKTFTYGAELKMTLLPPNPIIDINAGFKADVTKEKSLNRTIEQELLWGMDSEITVSPGHQTKAELVIQEGEMNGEFEMLTTFDGKVLVTYEHKKSQDFISTIYGNVSRIFVDHGFTPDDLKRPTFLVKGDCKCRFGIDQFIRVTETPLVKPGDSGQE</sequence>
<dbReference type="Pfam" id="PF03318">
    <property type="entry name" value="ETX_MTX2"/>
    <property type="match status" value="1"/>
</dbReference>
<proteinExistence type="predicted"/>
<dbReference type="AlphaFoldDB" id="A0A9W3AD41"/>
<dbReference type="Gene3D" id="2.170.15.10">
    <property type="entry name" value="Proaerolysin, chain A, domain 3"/>
    <property type="match status" value="1"/>
</dbReference>
<dbReference type="RefSeq" id="XP_055885208.1">
    <property type="nucleotide sequence ID" value="XM_056029233.1"/>
</dbReference>
<evidence type="ECO:0000313" key="3">
    <source>
        <dbReference type="RefSeq" id="XP_055885208.1"/>
    </source>
</evidence>
<dbReference type="SUPFAM" id="SSF56973">
    <property type="entry name" value="Aerolisin/ETX pore-forming domain"/>
    <property type="match status" value="1"/>
</dbReference>
<protein>
    <submittedName>
        <fullName evidence="2 3">Uncharacterized protein LOC106068103</fullName>
    </submittedName>
</protein>
<name>A0A9W3AD41_BIOGL</name>
<gene>
    <name evidence="2 3" type="primary">LOC106068103</name>
</gene>
<reference evidence="2 3" key="1">
    <citation type="submission" date="2025-04" db="UniProtKB">
        <authorList>
            <consortium name="RefSeq"/>
        </authorList>
    </citation>
    <scope>IDENTIFICATION</scope>
</reference>
<keyword evidence="1" id="KW-1185">Reference proteome</keyword>
<evidence type="ECO:0000313" key="1">
    <source>
        <dbReference type="Proteomes" id="UP001165740"/>
    </source>
</evidence>
<dbReference type="GeneID" id="106068103"/>
<dbReference type="OrthoDB" id="5819442at2759"/>
<dbReference type="PANTHER" id="PTHR39369">
    <property type="entry name" value="LIN-24 (TWENTY-FOUR) LIKE"/>
    <property type="match status" value="1"/>
</dbReference>
<dbReference type="Proteomes" id="UP001165740">
    <property type="component" value="Chromosome 5"/>
</dbReference>
<organism evidence="1 2">
    <name type="scientific">Biomphalaria glabrata</name>
    <name type="common">Bloodfluke planorb</name>
    <name type="synonym">Freshwater snail</name>
    <dbReference type="NCBI Taxonomy" id="6526"/>
    <lineage>
        <taxon>Eukaryota</taxon>
        <taxon>Metazoa</taxon>
        <taxon>Spiralia</taxon>
        <taxon>Lophotrochozoa</taxon>
        <taxon>Mollusca</taxon>
        <taxon>Gastropoda</taxon>
        <taxon>Heterobranchia</taxon>
        <taxon>Euthyneura</taxon>
        <taxon>Panpulmonata</taxon>
        <taxon>Hygrophila</taxon>
        <taxon>Lymnaeoidea</taxon>
        <taxon>Planorbidae</taxon>
        <taxon>Biomphalaria</taxon>
    </lineage>
</organism>
<accession>A0A9W3AD41</accession>
<dbReference type="InterPro" id="IPR004991">
    <property type="entry name" value="Aerolysin-like"/>
</dbReference>
<dbReference type="PANTHER" id="PTHR39369:SF6">
    <property type="entry name" value="LIN-24 (TWENTY-FOUR) LIKE"/>
    <property type="match status" value="1"/>
</dbReference>